<comment type="caution">
    <text evidence="2">The sequence shown here is derived from an EMBL/GenBank/DDBJ whole genome shotgun (WGS) entry which is preliminary data.</text>
</comment>
<evidence type="ECO:0000313" key="3">
    <source>
        <dbReference type="Proteomes" id="UP000828390"/>
    </source>
</evidence>
<feature type="region of interest" description="Disordered" evidence="1">
    <location>
        <begin position="95"/>
        <end position="127"/>
    </location>
</feature>
<feature type="compositionally biased region" description="Basic and acidic residues" evidence="1">
    <location>
        <begin position="9"/>
        <end position="21"/>
    </location>
</feature>
<feature type="region of interest" description="Disordered" evidence="1">
    <location>
        <begin position="1"/>
        <end position="24"/>
    </location>
</feature>
<proteinExistence type="predicted"/>
<reference evidence="2" key="2">
    <citation type="submission" date="2020-11" db="EMBL/GenBank/DDBJ databases">
        <authorList>
            <person name="McCartney M.A."/>
            <person name="Auch B."/>
            <person name="Kono T."/>
            <person name="Mallez S."/>
            <person name="Becker A."/>
            <person name="Gohl D.M."/>
            <person name="Silverstein K.A.T."/>
            <person name="Koren S."/>
            <person name="Bechman K.B."/>
            <person name="Herman A."/>
            <person name="Abrahante J.E."/>
            <person name="Garbe J."/>
        </authorList>
    </citation>
    <scope>NUCLEOTIDE SEQUENCE</scope>
    <source>
        <strain evidence="2">Duluth1</strain>
        <tissue evidence="2">Whole animal</tissue>
    </source>
</reference>
<organism evidence="2 3">
    <name type="scientific">Dreissena polymorpha</name>
    <name type="common">Zebra mussel</name>
    <name type="synonym">Mytilus polymorpha</name>
    <dbReference type="NCBI Taxonomy" id="45954"/>
    <lineage>
        <taxon>Eukaryota</taxon>
        <taxon>Metazoa</taxon>
        <taxon>Spiralia</taxon>
        <taxon>Lophotrochozoa</taxon>
        <taxon>Mollusca</taxon>
        <taxon>Bivalvia</taxon>
        <taxon>Autobranchia</taxon>
        <taxon>Heteroconchia</taxon>
        <taxon>Euheterodonta</taxon>
        <taxon>Imparidentia</taxon>
        <taxon>Neoheterodontei</taxon>
        <taxon>Myida</taxon>
        <taxon>Dreissenoidea</taxon>
        <taxon>Dreissenidae</taxon>
        <taxon>Dreissena</taxon>
    </lineage>
</organism>
<protein>
    <submittedName>
        <fullName evidence="2">Uncharacterized protein</fullName>
    </submittedName>
</protein>
<reference evidence="2" key="1">
    <citation type="journal article" date="2019" name="bioRxiv">
        <title>The Genome of the Zebra Mussel, Dreissena polymorpha: A Resource for Invasive Species Research.</title>
        <authorList>
            <person name="McCartney M.A."/>
            <person name="Auch B."/>
            <person name="Kono T."/>
            <person name="Mallez S."/>
            <person name="Zhang Y."/>
            <person name="Obille A."/>
            <person name="Becker A."/>
            <person name="Abrahante J.E."/>
            <person name="Garbe J."/>
            <person name="Badalamenti J.P."/>
            <person name="Herman A."/>
            <person name="Mangelson H."/>
            <person name="Liachko I."/>
            <person name="Sullivan S."/>
            <person name="Sone E.D."/>
            <person name="Koren S."/>
            <person name="Silverstein K.A.T."/>
            <person name="Beckman K.B."/>
            <person name="Gohl D.M."/>
        </authorList>
    </citation>
    <scope>NUCLEOTIDE SEQUENCE</scope>
    <source>
        <strain evidence="2">Duluth1</strain>
        <tissue evidence="2">Whole animal</tissue>
    </source>
</reference>
<keyword evidence="3" id="KW-1185">Reference proteome</keyword>
<dbReference type="EMBL" id="JAIWYP010000011">
    <property type="protein sequence ID" value="KAH3736658.1"/>
    <property type="molecule type" value="Genomic_DNA"/>
</dbReference>
<gene>
    <name evidence="2" type="ORF">DPMN_043230</name>
</gene>
<evidence type="ECO:0000313" key="2">
    <source>
        <dbReference type="EMBL" id="KAH3736658.1"/>
    </source>
</evidence>
<sequence length="252" mass="28478">MLVHQMQVEADRQKEEYERPVGEAGHMSDASLAQLAAYHEKDEAEILTQHQTSLHGKAEEHAAHHQEVVSGYKAQIKAAIEDQARVFESAIQSTEVQKAPEGGQEQLDKVNRPSEDQARFSESVRPSTELQKALEEGQVQLGKLIITLNTPRADLFLKEKKLEQSGMKFSTKMFNHKAGAMNGNPDALCRKNIVDDRIEYKLGYELEDVDDGVPLSKSWKERHEKTREVWDPGIIFTKVINKVGDPVYMLDT</sequence>
<feature type="compositionally biased region" description="Basic and acidic residues" evidence="1">
    <location>
        <begin position="106"/>
        <end position="119"/>
    </location>
</feature>
<accession>A0A9D4HXR4</accession>
<dbReference type="Proteomes" id="UP000828390">
    <property type="component" value="Unassembled WGS sequence"/>
</dbReference>
<dbReference type="AlphaFoldDB" id="A0A9D4HXR4"/>
<name>A0A9D4HXR4_DREPO</name>
<evidence type="ECO:0000256" key="1">
    <source>
        <dbReference type="SAM" id="MobiDB-lite"/>
    </source>
</evidence>